<protein>
    <submittedName>
        <fullName evidence="2">HrpE/YscL family type III secretion apparatus protein</fullName>
    </submittedName>
</protein>
<dbReference type="EMBL" id="FLUA01000027">
    <property type="protein sequence ID" value="SBV63393.1"/>
    <property type="molecule type" value="Genomic_DNA"/>
</dbReference>
<sequence>MLRQISLPKQYPLPDTPLIKAKWLSTATSASRLEQIARKHAQHILRDARNKADELRSLAWTEGYCQGIQKASQTVVDYVNNIESTKSHLLQHSQEQLEKQLHQLFASEAGIENILALLAHYLSRDAIADTKAIVSFPAHAIRSAKSISDNFKQSGIDVELRTCHAEELRVEYGQEIWCCDFLRQPSQLAKLAITASFATLSISECLEVYRQQTVESVLE</sequence>
<dbReference type="RefSeq" id="WP_046671156.1">
    <property type="nucleotide sequence ID" value="NZ_LT598669.1"/>
</dbReference>
<evidence type="ECO:0000313" key="1">
    <source>
        <dbReference type="EMBL" id="SBV63393.1"/>
    </source>
</evidence>
<dbReference type="EMBL" id="FLUB01000020">
    <property type="protein sequence ID" value="SBV68220.1"/>
    <property type="molecule type" value="Genomic_DNA"/>
</dbReference>
<name>A0A212IN07_9ENTR</name>
<gene>
    <name evidence="1" type="ORF">KL86CIT2_30042</name>
    <name evidence="2" type="ORF">KM92CIT3_80775</name>
</gene>
<organism evidence="2">
    <name type="scientific">uncultured Citrobacter sp</name>
    <dbReference type="NCBI Taxonomy" id="200446"/>
    <lineage>
        <taxon>Bacteria</taxon>
        <taxon>Pseudomonadati</taxon>
        <taxon>Pseudomonadota</taxon>
        <taxon>Gammaproteobacteria</taxon>
        <taxon>Enterobacterales</taxon>
        <taxon>Enterobacteriaceae</taxon>
        <taxon>Citrobacter</taxon>
        <taxon>environmental samples</taxon>
    </lineage>
</organism>
<evidence type="ECO:0000313" key="2">
    <source>
        <dbReference type="EMBL" id="SBV68220.1"/>
    </source>
</evidence>
<dbReference type="AlphaFoldDB" id="A0A212IN07"/>
<proteinExistence type="predicted"/>
<reference evidence="2" key="1">
    <citation type="submission" date="2016-04" db="EMBL/GenBank/DDBJ databases">
        <authorList>
            <person name="Evans L.H."/>
            <person name="Alamgir A."/>
            <person name="Owens N."/>
            <person name="Weber N.D."/>
            <person name="Virtaneva K."/>
            <person name="Barbian K."/>
            <person name="Babar A."/>
            <person name="Rosenke K."/>
        </authorList>
    </citation>
    <scope>NUCLEOTIDE SEQUENCE</scope>
    <source>
        <strain evidence="1">86-2</strain>
        <strain evidence="2">92-3</strain>
    </source>
</reference>
<accession>A0A212IN07</accession>